<reference evidence="1 2" key="1">
    <citation type="journal article" date="2021" name="J. Hered.">
        <title>A chromosome-level genome assembly of the parasitoid wasp, Cotesia glomerata (Hymenoptera: Braconidae).</title>
        <authorList>
            <person name="Pinto B.J."/>
            <person name="Weis J.J."/>
            <person name="Gamble T."/>
            <person name="Ode P.J."/>
            <person name="Paul R."/>
            <person name="Zaspel J.M."/>
        </authorList>
    </citation>
    <scope>NUCLEOTIDE SEQUENCE [LARGE SCALE GENOMIC DNA]</scope>
    <source>
        <strain evidence="1">CgM1</strain>
    </source>
</reference>
<sequence length="91" mass="10538">MNIDLALNPTDHQYPKTDPKALPVNWIALEFPNSLTGLWYTLSFTYYRFLPYSTNCHKIYLTLSSVQQPNNTMDIAVKIKLLKLSAWMSLN</sequence>
<keyword evidence="2" id="KW-1185">Reference proteome</keyword>
<dbReference type="AlphaFoldDB" id="A0AAV7IPY2"/>
<protein>
    <submittedName>
        <fullName evidence="1">Uncharacterized protein</fullName>
    </submittedName>
</protein>
<name>A0AAV7IPY2_COTGL</name>
<evidence type="ECO:0000313" key="2">
    <source>
        <dbReference type="Proteomes" id="UP000826195"/>
    </source>
</evidence>
<organism evidence="1 2">
    <name type="scientific">Cotesia glomerata</name>
    <name type="common">Lepidopteran parasitic wasp</name>
    <name type="synonym">Apanteles glomeratus</name>
    <dbReference type="NCBI Taxonomy" id="32391"/>
    <lineage>
        <taxon>Eukaryota</taxon>
        <taxon>Metazoa</taxon>
        <taxon>Ecdysozoa</taxon>
        <taxon>Arthropoda</taxon>
        <taxon>Hexapoda</taxon>
        <taxon>Insecta</taxon>
        <taxon>Pterygota</taxon>
        <taxon>Neoptera</taxon>
        <taxon>Endopterygota</taxon>
        <taxon>Hymenoptera</taxon>
        <taxon>Apocrita</taxon>
        <taxon>Ichneumonoidea</taxon>
        <taxon>Braconidae</taxon>
        <taxon>Microgastrinae</taxon>
        <taxon>Cotesia</taxon>
    </lineage>
</organism>
<accession>A0AAV7IPY2</accession>
<dbReference type="EMBL" id="JAHXZJ010000747">
    <property type="protein sequence ID" value="KAH0557351.1"/>
    <property type="molecule type" value="Genomic_DNA"/>
</dbReference>
<comment type="caution">
    <text evidence="1">The sequence shown here is derived from an EMBL/GenBank/DDBJ whole genome shotgun (WGS) entry which is preliminary data.</text>
</comment>
<evidence type="ECO:0000313" key="1">
    <source>
        <dbReference type="EMBL" id="KAH0557351.1"/>
    </source>
</evidence>
<gene>
    <name evidence="1" type="ORF">KQX54_004543</name>
</gene>
<proteinExistence type="predicted"/>
<dbReference type="Proteomes" id="UP000826195">
    <property type="component" value="Unassembled WGS sequence"/>
</dbReference>